<gene>
    <name evidence="4" type="primary">acsA_3</name>
    <name evidence="4" type="ORF">NCTC12195_03066</name>
</gene>
<dbReference type="Gene3D" id="3.40.50.12780">
    <property type="entry name" value="N-terminal domain of ligase-like"/>
    <property type="match status" value="1"/>
</dbReference>
<feature type="domain" description="AMP-dependent synthetase/ligase" evidence="3">
    <location>
        <begin position="55"/>
        <end position="133"/>
    </location>
</feature>
<dbReference type="PANTHER" id="PTHR24095">
    <property type="entry name" value="ACETYL-COENZYME A SYNTHETASE"/>
    <property type="match status" value="1"/>
</dbReference>
<evidence type="ECO:0000313" key="5">
    <source>
        <dbReference type="Proteomes" id="UP000255277"/>
    </source>
</evidence>
<evidence type="ECO:0000259" key="3">
    <source>
        <dbReference type="Pfam" id="PF00501"/>
    </source>
</evidence>
<feature type="transmembrane region" description="Helical" evidence="2">
    <location>
        <begin position="112"/>
        <end position="134"/>
    </location>
</feature>
<dbReference type="PANTHER" id="PTHR24095:SF14">
    <property type="entry name" value="ACETYL-COENZYME A SYNTHETASE 1"/>
    <property type="match status" value="1"/>
</dbReference>
<accession>A0A380FIL0</accession>
<organism evidence="4 5">
    <name type="scientific">Staphylococcus gallinarum</name>
    <dbReference type="NCBI Taxonomy" id="1293"/>
    <lineage>
        <taxon>Bacteria</taxon>
        <taxon>Bacillati</taxon>
        <taxon>Bacillota</taxon>
        <taxon>Bacilli</taxon>
        <taxon>Bacillales</taxon>
        <taxon>Staphylococcaceae</taxon>
        <taxon>Staphylococcus</taxon>
    </lineage>
</organism>
<protein>
    <submittedName>
        <fullName evidence="4">Acetyl-CoA synthetase</fullName>
        <ecNumber evidence="4">6.2.1.1</ecNumber>
    </submittedName>
</protein>
<keyword evidence="2" id="KW-1133">Transmembrane helix</keyword>
<dbReference type="STRING" id="1293.SH09_04380"/>
<evidence type="ECO:0000256" key="2">
    <source>
        <dbReference type="SAM" id="Phobius"/>
    </source>
</evidence>
<dbReference type="Proteomes" id="UP000255277">
    <property type="component" value="Unassembled WGS sequence"/>
</dbReference>
<dbReference type="GO" id="GO:0005829">
    <property type="term" value="C:cytosol"/>
    <property type="evidence" value="ECO:0007669"/>
    <property type="project" value="TreeGrafter"/>
</dbReference>
<keyword evidence="2" id="KW-0472">Membrane</keyword>
<dbReference type="EC" id="6.2.1.1" evidence="4"/>
<name>A0A380FIL0_STAGA</name>
<dbReference type="InterPro" id="IPR000873">
    <property type="entry name" value="AMP-dep_synth/lig_dom"/>
</dbReference>
<keyword evidence="1" id="KW-0007">Acetylation</keyword>
<keyword evidence="2" id="KW-0812">Transmembrane</keyword>
<dbReference type="Pfam" id="PF00501">
    <property type="entry name" value="AMP-binding"/>
    <property type="match status" value="1"/>
</dbReference>
<dbReference type="InterPro" id="IPR042099">
    <property type="entry name" value="ANL_N_sf"/>
</dbReference>
<dbReference type="GO" id="GO:0003987">
    <property type="term" value="F:acetate-CoA ligase activity"/>
    <property type="evidence" value="ECO:0007669"/>
    <property type="project" value="UniProtKB-EC"/>
</dbReference>
<reference evidence="4 5" key="1">
    <citation type="submission" date="2018-06" db="EMBL/GenBank/DDBJ databases">
        <authorList>
            <consortium name="Pathogen Informatics"/>
            <person name="Doyle S."/>
        </authorList>
    </citation>
    <scope>NUCLEOTIDE SEQUENCE [LARGE SCALE GENOMIC DNA]</scope>
    <source>
        <strain evidence="4 5">NCTC12195</strain>
    </source>
</reference>
<keyword evidence="4" id="KW-0436">Ligase</keyword>
<sequence>MKVEVYKGDNGNFNLQNYEQTYNNFDWKEVEKVFSWSETGKVNMAYECIDKHVDEGKADKIALNYKDDKRKESYTFKEMQENSNKAANVLKDKAHVEKGDRVFIFMPRTPELYFALFGILKIGAIVGPLFEAFYGKSSV</sequence>
<dbReference type="AlphaFoldDB" id="A0A380FIL0"/>
<dbReference type="EMBL" id="UHDK01000001">
    <property type="protein sequence ID" value="SUM33600.1"/>
    <property type="molecule type" value="Genomic_DNA"/>
</dbReference>
<dbReference type="SUPFAM" id="SSF56801">
    <property type="entry name" value="Acetyl-CoA synthetase-like"/>
    <property type="match status" value="1"/>
</dbReference>
<evidence type="ECO:0000256" key="1">
    <source>
        <dbReference type="ARBA" id="ARBA00022990"/>
    </source>
</evidence>
<dbReference type="GO" id="GO:0006085">
    <property type="term" value="P:acetyl-CoA biosynthetic process"/>
    <property type="evidence" value="ECO:0007669"/>
    <property type="project" value="TreeGrafter"/>
</dbReference>
<evidence type="ECO:0000313" key="4">
    <source>
        <dbReference type="EMBL" id="SUM33600.1"/>
    </source>
</evidence>
<proteinExistence type="predicted"/>